<evidence type="ECO:0000259" key="1">
    <source>
        <dbReference type="Pfam" id="PF13472"/>
    </source>
</evidence>
<sequence length="191" mass="20963">MKLVCLGDSLTYGYGVPRRDCWVSLCAERTGHTLVNRGITGDTAGGMLSRFGRDVLNERPDRVLIMGGANDIFLTGSDLRARADLGALVHQSVAAGIRPMLGLPIPLSPALVPPPWTELTDFFALEPVFRAYRDWLLRFAGIFRIQTVDFSLPAFAPPEGMRLYLDGLHPNREGHRLMADALCAALPPIHL</sequence>
<dbReference type="STRING" id="1297617.IB211_00795c"/>
<dbReference type="InterPro" id="IPR013830">
    <property type="entry name" value="SGNH_hydro"/>
</dbReference>
<dbReference type="InterPro" id="IPR036514">
    <property type="entry name" value="SGNH_hydro_sf"/>
</dbReference>
<dbReference type="Proteomes" id="UP000245778">
    <property type="component" value="Unassembled WGS sequence"/>
</dbReference>
<dbReference type="GO" id="GO:0008233">
    <property type="term" value="F:peptidase activity"/>
    <property type="evidence" value="ECO:0007669"/>
    <property type="project" value="UniProtKB-KW"/>
</dbReference>
<dbReference type="RefSeq" id="WP_052082697.1">
    <property type="nucleotide sequence ID" value="NZ_CALICV010000008.1"/>
</dbReference>
<protein>
    <submittedName>
        <fullName evidence="3">Lysophospholipase L1-like esterase</fullName>
    </submittedName>
    <submittedName>
        <fullName evidence="2">Putative tesA-like protease</fullName>
    </submittedName>
</protein>
<dbReference type="Proteomes" id="UP000064844">
    <property type="component" value="Chromosome"/>
</dbReference>
<proteinExistence type="predicted"/>
<keyword evidence="2" id="KW-0645">Protease</keyword>
<feature type="domain" description="SGNH hydrolase-type esterase" evidence="1">
    <location>
        <begin position="5"/>
        <end position="177"/>
    </location>
</feature>
<keyword evidence="2" id="KW-0378">Hydrolase</keyword>
<organism evidence="2 4">
    <name type="scientific">Intestinimonas butyriciproducens</name>
    <dbReference type="NCBI Taxonomy" id="1297617"/>
    <lineage>
        <taxon>Bacteria</taxon>
        <taxon>Bacillati</taxon>
        <taxon>Bacillota</taxon>
        <taxon>Clostridia</taxon>
        <taxon>Eubacteriales</taxon>
        <taxon>Intestinimonas</taxon>
    </lineage>
</organism>
<dbReference type="GeneID" id="93229947"/>
<dbReference type="AlphaFoldDB" id="A0A0S2W1F4"/>
<dbReference type="GO" id="GO:0006508">
    <property type="term" value="P:proteolysis"/>
    <property type="evidence" value="ECO:0007669"/>
    <property type="project" value="UniProtKB-KW"/>
</dbReference>
<reference evidence="4" key="2">
    <citation type="submission" date="2015-04" db="EMBL/GenBank/DDBJ databases">
        <title>A butyrogenic pathway from the amino acid lysine in a human gut commensal.</title>
        <authorList>
            <person name="de Vos W.M."/>
            <person name="Bui N.T.P."/>
            <person name="Plugge C.M."/>
            <person name="Ritari J."/>
        </authorList>
    </citation>
    <scope>NUCLEOTIDE SEQUENCE [LARGE SCALE GENOMIC DNA]</scope>
    <source>
        <strain evidence="4">AF211</strain>
    </source>
</reference>
<reference evidence="2 4" key="1">
    <citation type="journal article" date="2015" name="Nat. Commun.">
        <title>Production of butyrate from lysine and the Amadori product fructoselysine by a human gut commensal.</title>
        <authorList>
            <person name="Bui T.P."/>
            <person name="Ritari J."/>
            <person name="Boeren S."/>
            <person name="de Waard P."/>
            <person name="Plugge C.M."/>
            <person name="de Vos W.M."/>
        </authorList>
    </citation>
    <scope>NUCLEOTIDE SEQUENCE [LARGE SCALE GENOMIC DNA]</scope>
    <source>
        <strain evidence="2 4">AF211</strain>
    </source>
</reference>
<dbReference type="EMBL" id="QEKK01000003">
    <property type="protein sequence ID" value="PVY58997.1"/>
    <property type="molecule type" value="Genomic_DNA"/>
</dbReference>
<keyword evidence="4" id="KW-1185">Reference proteome</keyword>
<evidence type="ECO:0000313" key="3">
    <source>
        <dbReference type="EMBL" id="PVY58997.1"/>
    </source>
</evidence>
<dbReference type="Pfam" id="PF13472">
    <property type="entry name" value="Lipase_GDSL_2"/>
    <property type="match status" value="1"/>
</dbReference>
<evidence type="ECO:0000313" key="2">
    <source>
        <dbReference type="EMBL" id="ALP93189.1"/>
    </source>
</evidence>
<reference evidence="3 5" key="3">
    <citation type="submission" date="2018-04" db="EMBL/GenBank/DDBJ databases">
        <title>Genomic Encyclopedia of Type Strains, Phase IV (KMG-IV): sequencing the most valuable type-strain genomes for metagenomic binning, comparative biology and taxonomic classification.</title>
        <authorList>
            <person name="Goeker M."/>
        </authorList>
    </citation>
    <scope>NUCLEOTIDE SEQUENCE [LARGE SCALE GENOMIC DNA]</scope>
    <source>
        <strain evidence="3 5">DSM 26588</strain>
    </source>
</reference>
<dbReference type="InterPro" id="IPR051532">
    <property type="entry name" value="Ester_Hydrolysis_Enzymes"/>
</dbReference>
<dbReference type="PANTHER" id="PTHR30383:SF5">
    <property type="entry name" value="SGNH HYDROLASE-TYPE ESTERASE DOMAIN-CONTAINING PROTEIN"/>
    <property type="match status" value="1"/>
</dbReference>
<name>A0A0S2W1F4_9FIRM</name>
<dbReference type="PANTHER" id="PTHR30383">
    <property type="entry name" value="THIOESTERASE 1/PROTEASE 1/LYSOPHOSPHOLIPASE L1"/>
    <property type="match status" value="1"/>
</dbReference>
<evidence type="ECO:0000313" key="5">
    <source>
        <dbReference type="Proteomes" id="UP000245778"/>
    </source>
</evidence>
<dbReference type="KEGG" id="ibu:IB211_00795c"/>
<dbReference type="OrthoDB" id="9777593at2"/>
<accession>A0A0S2W1F4</accession>
<dbReference type="eggNOG" id="COG2755">
    <property type="taxonomic scope" value="Bacteria"/>
</dbReference>
<dbReference type="GO" id="GO:0004622">
    <property type="term" value="F:phosphatidylcholine lysophospholipase activity"/>
    <property type="evidence" value="ECO:0007669"/>
    <property type="project" value="TreeGrafter"/>
</dbReference>
<evidence type="ECO:0000313" key="4">
    <source>
        <dbReference type="Proteomes" id="UP000064844"/>
    </source>
</evidence>
<dbReference type="SUPFAM" id="SSF52266">
    <property type="entry name" value="SGNH hydrolase"/>
    <property type="match status" value="1"/>
</dbReference>
<gene>
    <name evidence="3" type="ORF">C7373_103289</name>
    <name evidence="2" type="ORF">IB211_00795c</name>
</gene>
<dbReference type="Gene3D" id="3.40.50.1110">
    <property type="entry name" value="SGNH hydrolase"/>
    <property type="match status" value="1"/>
</dbReference>
<dbReference type="EMBL" id="CP011307">
    <property type="protein sequence ID" value="ALP93189.1"/>
    <property type="molecule type" value="Genomic_DNA"/>
</dbReference>